<gene>
    <name evidence="2" type="ORF">HG66A1_18820</name>
    <name evidence="3" type="ORF">V6x_18560</name>
</gene>
<evidence type="ECO:0000313" key="4">
    <source>
        <dbReference type="Proteomes" id="UP000320421"/>
    </source>
</evidence>
<dbReference type="EMBL" id="CP036347">
    <property type="protein sequence ID" value="QDU02155.1"/>
    <property type="molecule type" value="Genomic_DNA"/>
</dbReference>
<protein>
    <submittedName>
        <fullName evidence="2">Uncharacterized protein</fullName>
    </submittedName>
</protein>
<accession>A0A517PL49</accession>
<dbReference type="AlphaFoldDB" id="A0A517PL49"/>
<evidence type="ECO:0000313" key="2">
    <source>
        <dbReference type="EMBL" id="QDT20097.1"/>
    </source>
</evidence>
<accession>A0A517WA68</accession>
<feature type="transmembrane region" description="Helical" evidence="1">
    <location>
        <begin position="6"/>
        <end position="28"/>
    </location>
</feature>
<dbReference type="Proteomes" id="UP000320722">
    <property type="component" value="Chromosome"/>
</dbReference>
<name>A0A517PL49_9PLAN</name>
<reference evidence="4 5" key="1">
    <citation type="submission" date="2019-02" db="EMBL/GenBank/DDBJ databases">
        <title>Deep-cultivation of Planctomycetes and their phenomic and genomic characterization uncovers novel biology.</title>
        <authorList>
            <person name="Wiegand S."/>
            <person name="Jogler M."/>
            <person name="Boedeker C."/>
            <person name="Pinto D."/>
            <person name="Vollmers J."/>
            <person name="Rivas-Marin E."/>
            <person name="Kohn T."/>
            <person name="Peeters S.H."/>
            <person name="Heuer A."/>
            <person name="Rast P."/>
            <person name="Oberbeckmann S."/>
            <person name="Bunk B."/>
            <person name="Jeske O."/>
            <person name="Meyerdierks A."/>
            <person name="Storesund J.E."/>
            <person name="Kallscheuer N."/>
            <person name="Luecker S."/>
            <person name="Lage O.M."/>
            <person name="Pohl T."/>
            <person name="Merkel B.J."/>
            <person name="Hornburger P."/>
            <person name="Mueller R.-W."/>
            <person name="Bruemmer F."/>
            <person name="Labrenz M."/>
            <person name="Spormann A.M."/>
            <person name="Op den Camp H."/>
            <person name="Overmann J."/>
            <person name="Amann R."/>
            <person name="Jetten M.S.M."/>
            <person name="Mascher T."/>
            <person name="Medema M.H."/>
            <person name="Devos D.P."/>
            <person name="Kaster A.-K."/>
            <person name="Ovreas L."/>
            <person name="Rohde M."/>
            <person name="Galperin M.Y."/>
            <person name="Jogler C."/>
        </authorList>
    </citation>
    <scope>NUCLEOTIDE SEQUENCE [LARGE SCALE GENOMIC DNA]</scope>
    <source>
        <strain evidence="2 4">HG66A1</strain>
        <strain evidence="3 5">V6</strain>
    </source>
</reference>
<organism evidence="2 4">
    <name type="scientific">Gimesia chilikensis</name>
    <dbReference type="NCBI Taxonomy" id="2605989"/>
    <lineage>
        <taxon>Bacteria</taxon>
        <taxon>Pseudomonadati</taxon>
        <taxon>Planctomycetota</taxon>
        <taxon>Planctomycetia</taxon>
        <taxon>Planctomycetales</taxon>
        <taxon>Planctomycetaceae</taxon>
        <taxon>Gimesia</taxon>
    </lineage>
</organism>
<dbReference type="EMBL" id="CP036266">
    <property type="protein sequence ID" value="QDT20097.1"/>
    <property type="molecule type" value="Genomic_DNA"/>
</dbReference>
<evidence type="ECO:0000313" key="5">
    <source>
        <dbReference type="Proteomes" id="UP000320722"/>
    </source>
</evidence>
<keyword evidence="1" id="KW-0472">Membrane</keyword>
<keyword evidence="1" id="KW-0812">Transmembrane</keyword>
<keyword evidence="1" id="KW-1133">Transmembrane helix</keyword>
<sequence>MNSLVSLVQMTAVITAGVLLLACLAGAVRYQSRRK</sequence>
<proteinExistence type="predicted"/>
<evidence type="ECO:0000313" key="3">
    <source>
        <dbReference type="EMBL" id="QDU02155.1"/>
    </source>
</evidence>
<evidence type="ECO:0000256" key="1">
    <source>
        <dbReference type="SAM" id="Phobius"/>
    </source>
</evidence>
<keyword evidence="4" id="KW-1185">Reference proteome</keyword>
<dbReference type="Proteomes" id="UP000320421">
    <property type="component" value="Chromosome"/>
</dbReference>